<keyword evidence="1" id="KW-0143">Chaperone</keyword>
<keyword evidence="6" id="KW-0732">Signal</keyword>
<feature type="chain" id="PRO_5022238717" description="DnaJ homolog subfamily B member 9" evidence="6">
    <location>
        <begin position="26"/>
        <end position="211"/>
    </location>
</feature>
<evidence type="ECO:0000313" key="8">
    <source>
        <dbReference type="EMBL" id="TRY75185.1"/>
    </source>
</evidence>
<dbReference type="GO" id="GO:0005783">
    <property type="term" value="C:endoplasmic reticulum"/>
    <property type="evidence" value="ECO:0007669"/>
    <property type="project" value="TreeGrafter"/>
</dbReference>
<dbReference type="STRING" id="6832.A0A553PBY2"/>
<dbReference type="InterPro" id="IPR001623">
    <property type="entry name" value="DnaJ_domain"/>
</dbReference>
<dbReference type="GO" id="GO:0051787">
    <property type="term" value="F:misfolded protein binding"/>
    <property type="evidence" value="ECO:0007669"/>
    <property type="project" value="TreeGrafter"/>
</dbReference>
<evidence type="ECO:0000256" key="5">
    <source>
        <dbReference type="ARBA" id="ARBA00046365"/>
    </source>
</evidence>
<dbReference type="OMA" id="YNFRQHY"/>
<dbReference type="InterPro" id="IPR036869">
    <property type="entry name" value="J_dom_sf"/>
</dbReference>
<reference evidence="8 9" key="1">
    <citation type="journal article" date="2018" name="Nat. Ecol. Evol.">
        <title>Genomic signatures of mitonuclear coevolution across populations of Tigriopus californicus.</title>
        <authorList>
            <person name="Barreto F.S."/>
            <person name="Watson E.T."/>
            <person name="Lima T.G."/>
            <person name="Willett C.S."/>
            <person name="Edmands S."/>
            <person name="Li W."/>
            <person name="Burton R.S."/>
        </authorList>
    </citation>
    <scope>NUCLEOTIDE SEQUENCE [LARGE SCALE GENOMIC DNA]</scope>
    <source>
        <strain evidence="8 9">San Diego</strain>
    </source>
</reference>
<evidence type="ECO:0000313" key="9">
    <source>
        <dbReference type="Proteomes" id="UP000318571"/>
    </source>
</evidence>
<evidence type="ECO:0000256" key="4">
    <source>
        <dbReference type="ARBA" id="ARBA00045428"/>
    </source>
</evidence>
<feature type="domain" description="J" evidence="7">
    <location>
        <begin position="29"/>
        <end position="93"/>
    </location>
</feature>
<evidence type="ECO:0000256" key="1">
    <source>
        <dbReference type="ARBA" id="ARBA00023186"/>
    </source>
</evidence>
<dbReference type="SMART" id="SM00271">
    <property type="entry name" value="DnaJ"/>
    <property type="match status" value="1"/>
</dbReference>
<comment type="function">
    <text evidence="4">Co-chaperone for Hsp70 protein HSPA5/BiP that acts as a key repressor of the ERN1/IRE1-mediated unfolded protein response (UPR). J domain-containing co-chaperones stimulate the ATPase activity of Hsp70 proteins and are required for efficient substrate recognition by Hsp70 proteins. In the unstressed endoplasmic reticulum, interacts with the luminal region of ERN1/IRE1 and selectively recruits HSPA5/BiP: HSPA5/BiP disrupts the dimerization of the active ERN1/IRE1 luminal region, thereby inactivating ERN1/IRE1. Also involved in endoplasmic reticulum-associated degradation (ERAD) of misfolded proteins. Required for survival of B-cell progenitors and normal antibody production.</text>
</comment>
<dbReference type="OrthoDB" id="6342062at2759"/>
<comment type="caution">
    <text evidence="8">The sequence shown here is derived from an EMBL/GenBank/DDBJ whole genome shotgun (WGS) entry which is preliminary data.</text>
</comment>
<dbReference type="InterPro" id="IPR051948">
    <property type="entry name" value="Hsp70_co-chaperone_J-domain"/>
</dbReference>
<dbReference type="Pfam" id="PF00226">
    <property type="entry name" value="DnaJ"/>
    <property type="match status" value="1"/>
</dbReference>
<dbReference type="Proteomes" id="UP000318571">
    <property type="component" value="Chromosome 2"/>
</dbReference>
<comment type="subunit">
    <text evidence="5">Interacts with HSPA5/BiP; interaction is direct. Interacts with ERN1/IRE1 (via the luminal region). Interacts with DERL1.</text>
</comment>
<dbReference type="PRINTS" id="PR00625">
    <property type="entry name" value="JDOMAIN"/>
</dbReference>
<name>A0A553PBY2_TIGCA</name>
<dbReference type="PROSITE" id="PS00636">
    <property type="entry name" value="DNAJ_1"/>
    <property type="match status" value="1"/>
</dbReference>
<dbReference type="Gene3D" id="1.10.287.110">
    <property type="entry name" value="DnaJ domain"/>
    <property type="match status" value="1"/>
</dbReference>
<evidence type="ECO:0000256" key="6">
    <source>
        <dbReference type="SAM" id="SignalP"/>
    </source>
</evidence>
<dbReference type="CDD" id="cd06257">
    <property type="entry name" value="DnaJ"/>
    <property type="match status" value="1"/>
</dbReference>
<dbReference type="InterPro" id="IPR018253">
    <property type="entry name" value="DnaJ_domain_CS"/>
</dbReference>
<dbReference type="GO" id="GO:0036503">
    <property type="term" value="P:ERAD pathway"/>
    <property type="evidence" value="ECO:0007669"/>
    <property type="project" value="TreeGrafter"/>
</dbReference>
<protein>
    <recommendedName>
        <fullName evidence="2">DnaJ homolog subfamily B member 9</fullName>
    </recommendedName>
    <alternativeName>
        <fullName evidence="3">Endoplasmic reticulum DNA J domain-containing protein 4</fullName>
    </alternativeName>
</protein>
<dbReference type="EMBL" id="VCGU01000005">
    <property type="protein sequence ID" value="TRY75185.1"/>
    <property type="molecule type" value="Genomic_DNA"/>
</dbReference>
<dbReference type="SUPFAM" id="SSF46565">
    <property type="entry name" value="Chaperone J-domain"/>
    <property type="match status" value="1"/>
</dbReference>
<dbReference type="PROSITE" id="PS50076">
    <property type="entry name" value="DNAJ_2"/>
    <property type="match status" value="1"/>
</dbReference>
<dbReference type="PANTHER" id="PTHR44360:SF1">
    <property type="entry name" value="DNAJ HOMOLOG SUBFAMILY B MEMBER 9"/>
    <property type="match status" value="1"/>
</dbReference>
<evidence type="ECO:0000256" key="3">
    <source>
        <dbReference type="ARBA" id="ARBA00041533"/>
    </source>
</evidence>
<evidence type="ECO:0000259" key="7">
    <source>
        <dbReference type="PROSITE" id="PS50076"/>
    </source>
</evidence>
<dbReference type="PANTHER" id="PTHR44360">
    <property type="entry name" value="DNAJ HOMOLOG SUBFAMILY B MEMBER 9"/>
    <property type="match status" value="1"/>
</dbReference>
<sequence>MKVYGLEVNVIELLILNLLVTVIMAQTSDYYQILGVEKKASAQDIKKAFRKLALLYHPDKNSDPGAEDKFREIAQAYEVLSDPQKRKEYDHSGGRHNSYGGTKAKDFNFNFNDLFKQFEDDIFGADMRSHFAGHFDTHFNSHFAQHAESGGGFFDFEDLFQSAGGDGSIPFGFHGASNMFGGAGGGSDRQQSCHTVTQKVGNMITTYTQCS</sequence>
<proteinExistence type="predicted"/>
<dbReference type="AlphaFoldDB" id="A0A553PBY2"/>
<organism evidence="8 9">
    <name type="scientific">Tigriopus californicus</name>
    <name type="common">Marine copepod</name>
    <dbReference type="NCBI Taxonomy" id="6832"/>
    <lineage>
        <taxon>Eukaryota</taxon>
        <taxon>Metazoa</taxon>
        <taxon>Ecdysozoa</taxon>
        <taxon>Arthropoda</taxon>
        <taxon>Crustacea</taxon>
        <taxon>Multicrustacea</taxon>
        <taxon>Hexanauplia</taxon>
        <taxon>Copepoda</taxon>
        <taxon>Harpacticoida</taxon>
        <taxon>Harpacticidae</taxon>
        <taxon>Tigriopus</taxon>
    </lineage>
</organism>
<evidence type="ECO:0000256" key="2">
    <source>
        <dbReference type="ARBA" id="ARBA00040158"/>
    </source>
</evidence>
<feature type="signal peptide" evidence="6">
    <location>
        <begin position="1"/>
        <end position="25"/>
    </location>
</feature>
<dbReference type="GO" id="GO:0051087">
    <property type="term" value="F:protein-folding chaperone binding"/>
    <property type="evidence" value="ECO:0007669"/>
    <property type="project" value="TreeGrafter"/>
</dbReference>
<gene>
    <name evidence="8" type="ORF">TCAL_01598</name>
</gene>
<keyword evidence="9" id="KW-1185">Reference proteome</keyword>
<accession>A0A553PBY2</accession>